<sequence>MAEQGKILVTGASSGIGAAYAEELARRGRDLLLVARRVDRLRALAARLEEAHGVAVELFPADLADPADLRRVEARIEAGGDVDFLINNAGIGDISLFVEQQRDTHERMIAVNVLALTRLTHAAIPAMLARGGGTVINIASGFAFDFMPGASVYAATKAFVVQFTHVLDAELASQGLRFQALVPGLTRTGLGGAEESGFFDQFPPEMVMDPAVLVKASLAGLELSELVCLPRLADPADHDRAHAAMRAVGKTPPHNHVAERYQLDAENA</sequence>
<dbReference type="GO" id="GO:0016491">
    <property type="term" value="F:oxidoreductase activity"/>
    <property type="evidence" value="ECO:0007669"/>
    <property type="project" value="UniProtKB-KW"/>
</dbReference>
<dbReference type="InterPro" id="IPR057326">
    <property type="entry name" value="KR_dom"/>
</dbReference>
<comment type="similarity">
    <text evidence="1 3">Belongs to the short-chain dehydrogenases/reductases (SDR) family.</text>
</comment>
<accession>A0A7W6BI02</accession>
<dbReference type="InterPro" id="IPR002347">
    <property type="entry name" value="SDR_fam"/>
</dbReference>
<feature type="domain" description="Ketoreductase" evidence="4">
    <location>
        <begin position="5"/>
        <end position="193"/>
    </location>
</feature>
<dbReference type="EMBL" id="JACIDT010000011">
    <property type="protein sequence ID" value="MBB3927376.1"/>
    <property type="molecule type" value="Genomic_DNA"/>
</dbReference>
<comment type="caution">
    <text evidence="5">The sequence shown here is derived from an EMBL/GenBank/DDBJ whole genome shotgun (WGS) entry which is preliminary data.</text>
</comment>
<dbReference type="SUPFAM" id="SSF51735">
    <property type="entry name" value="NAD(P)-binding Rossmann-fold domains"/>
    <property type="match status" value="1"/>
</dbReference>
<reference evidence="5 6" key="1">
    <citation type="submission" date="2020-08" db="EMBL/GenBank/DDBJ databases">
        <title>Genomic Encyclopedia of Type Strains, Phase IV (KMG-IV): sequencing the most valuable type-strain genomes for metagenomic binning, comparative biology and taxonomic classification.</title>
        <authorList>
            <person name="Goeker M."/>
        </authorList>
    </citation>
    <scope>NUCLEOTIDE SEQUENCE [LARGE SCALE GENOMIC DNA]</scope>
    <source>
        <strain evidence="5 6">DSM 26189</strain>
    </source>
</reference>
<evidence type="ECO:0000313" key="6">
    <source>
        <dbReference type="Proteomes" id="UP000571950"/>
    </source>
</evidence>
<dbReference type="Pfam" id="PF00106">
    <property type="entry name" value="adh_short"/>
    <property type="match status" value="1"/>
</dbReference>
<dbReference type="Proteomes" id="UP000571950">
    <property type="component" value="Unassembled WGS sequence"/>
</dbReference>
<name>A0A7W6BI02_9SPHN</name>
<evidence type="ECO:0000259" key="4">
    <source>
        <dbReference type="SMART" id="SM00822"/>
    </source>
</evidence>
<dbReference type="RefSeq" id="WP_188072872.1">
    <property type="nucleotide sequence ID" value="NZ_BSPS01000034.1"/>
</dbReference>
<keyword evidence="6" id="KW-1185">Reference proteome</keyword>
<dbReference type="SMART" id="SM00822">
    <property type="entry name" value="PKS_KR"/>
    <property type="match status" value="1"/>
</dbReference>
<dbReference type="Gene3D" id="3.40.50.720">
    <property type="entry name" value="NAD(P)-binding Rossmann-like Domain"/>
    <property type="match status" value="1"/>
</dbReference>
<evidence type="ECO:0000256" key="3">
    <source>
        <dbReference type="RuleBase" id="RU000363"/>
    </source>
</evidence>
<evidence type="ECO:0000313" key="5">
    <source>
        <dbReference type="EMBL" id="MBB3927376.1"/>
    </source>
</evidence>
<dbReference type="PRINTS" id="PR00081">
    <property type="entry name" value="GDHRDH"/>
</dbReference>
<proteinExistence type="inferred from homology"/>
<dbReference type="PRINTS" id="PR00080">
    <property type="entry name" value="SDRFAMILY"/>
</dbReference>
<dbReference type="PIRSF" id="PIRSF000126">
    <property type="entry name" value="11-beta-HSD1"/>
    <property type="match status" value="1"/>
</dbReference>
<dbReference type="PANTHER" id="PTHR43086">
    <property type="entry name" value="VERY-LONG-CHAIN 3-OXOOACYL-COA REDUCTASE"/>
    <property type="match status" value="1"/>
</dbReference>
<dbReference type="InterPro" id="IPR036291">
    <property type="entry name" value="NAD(P)-bd_dom_sf"/>
</dbReference>
<protein>
    <recommendedName>
        <fullName evidence="4">Ketoreductase domain-containing protein</fullName>
    </recommendedName>
</protein>
<evidence type="ECO:0000256" key="2">
    <source>
        <dbReference type="ARBA" id="ARBA00023002"/>
    </source>
</evidence>
<dbReference type="PANTHER" id="PTHR43086:SF3">
    <property type="entry name" value="NADP-DEPENDENT 3-HYDROXY ACID DEHYDROGENASE YDFG"/>
    <property type="match status" value="1"/>
</dbReference>
<organism evidence="5 6">
    <name type="scientific">Sphingobium jiangsuense</name>
    <dbReference type="NCBI Taxonomy" id="870476"/>
    <lineage>
        <taxon>Bacteria</taxon>
        <taxon>Pseudomonadati</taxon>
        <taxon>Pseudomonadota</taxon>
        <taxon>Alphaproteobacteria</taxon>
        <taxon>Sphingomonadales</taxon>
        <taxon>Sphingomonadaceae</taxon>
        <taxon>Sphingobium</taxon>
    </lineage>
</organism>
<evidence type="ECO:0000256" key="1">
    <source>
        <dbReference type="ARBA" id="ARBA00006484"/>
    </source>
</evidence>
<gene>
    <name evidence="5" type="ORF">GGR43_003105</name>
</gene>
<dbReference type="AlphaFoldDB" id="A0A7W6BI02"/>
<keyword evidence="2" id="KW-0560">Oxidoreductase</keyword>